<proteinExistence type="predicted"/>
<evidence type="ECO:0000256" key="1">
    <source>
        <dbReference type="SAM" id="MobiDB-lite"/>
    </source>
</evidence>
<evidence type="ECO:0000313" key="2">
    <source>
        <dbReference type="EMBL" id="MBP3960112.1"/>
    </source>
</evidence>
<keyword evidence="3" id="KW-1185">Reference proteome</keyword>
<evidence type="ECO:0000313" key="3">
    <source>
        <dbReference type="Proteomes" id="UP000676565"/>
    </source>
</evidence>
<dbReference type="Pfam" id="PF11958">
    <property type="entry name" value="DUF3472"/>
    <property type="match status" value="1"/>
</dbReference>
<reference evidence="2 3" key="1">
    <citation type="submission" date="2021-04" db="EMBL/GenBank/DDBJ databases">
        <authorList>
            <person name="Ivanova A."/>
        </authorList>
    </citation>
    <scope>NUCLEOTIDE SEQUENCE [LARGE SCALE GENOMIC DNA]</scope>
    <source>
        <strain evidence="2 3">G18</strain>
    </source>
</reference>
<organism evidence="2 3">
    <name type="scientific">Gemmata palustris</name>
    <dbReference type="NCBI Taxonomy" id="2822762"/>
    <lineage>
        <taxon>Bacteria</taxon>
        <taxon>Pseudomonadati</taxon>
        <taxon>Planctomycetota</taxon>
        <taxon>Planctomycetia</taxon>
        <taxon>Gemmatales</taxon>
        <taxon>Gemmataceae</taxon>
        <taxon>Gemmata</taxon>
    </lineage>
</organism>
<accession>A0ABS5C2A1</accession>
<feature type="region of interest" description="Disordered" evidence="1">
    <location>
        <begin position="265"/>
        <end position="284"/>
    </location>
</feature>
<name>A0ABS5C2A1_9BACT</name>
<dbReference type="EMBL" id="JAGKQQ010000001">
    <property type="protein sequence ID" value="MBP3960112.1"/>
    <property type="molecule type" value="Genomic_DNA"/>
</dbReference>
<protein>
    <submittedName>
        <fullName evidence="2">DUF3472 domain-containing protein</fullName>
    </submittedName>
</protein>
<dbReference type="Proteomes" id="UP000676565">
    <property type="component" value="Unassembled WGS sequence"/>
</dbReference>
<comment type="caution">
    <text evidence="2">The sequence shown here is derived from an EMBL/GenBank/DDBJ whole genome shotgun (WGS) entry which is preliminary data.</text>
</comment>
<gene>
    <name evidence="2" type="ORF">J8F10_33215</name>
</gene>
<dbReference type="InterPro" id="IPR021862">
    <property type="entry name" value="DUF3472"/>
</dbReference>
<sequence length="284" mass="31511">MTRLAIATLALTTFAVCSSPADEKLKGIACRSVHLGYPAPEGVAFYNEMTVEKSADGTYFMAAGWGKGYFGIQELANGKKLVLFSVWDPTAGDDPKKVDAEKRVKMLHKDDAVRVQRFGGEGTGGQSFFDYEWKVGQTYRFLVTAKPDGDARTAYSGYFFVPEKKEWKHLVTFSTLTKGDLLKGCYSFVEDFRRNKVSTTKERRAAFGNGWVKTKKGEWVALDNARFTADANPVLNIDAGATAGHYFLATGGDIENKTTKLKEQIARDKEKLEAKPPADLPKWE</sequence>
<dbReference type="RefSeq" id="WP_210661161.1">
    <property type="nucleotide sequence ID" value="NZ_JAGKQQ010000001.1"/>
</dbReference>